<dbReference type="EMBL" id="ABEU02000013">
    <property type="protein sequence ID" value="PNR42245.1"/>
    <property type="molecule type" value="Genomic_DNA"/>
</dbReference>
<reference evidence="3" key="3">
    <citation type="submission" date="2020-12" db="UniProtKB">
        <authorList>
            <consortium name="EnsemblPlants"/>
        </authorList>
    </citation>
    <scope>IDENTIFICATION</scope>
</reference>
<protein>
    <submittedName>
        <fullName evidence="2 3">Uncharacterized protein</fullName>
    </submittedName>
</protein>
<keyword evidence="1" id="KW-0472">Membrane</keyword>
<dbReference type="AlphaFoldDB" id="A0A2K1JL33"/>
<keyword evidence="4" id="KW-1185">Reference proteome</keyword>
<evidence type="ECO:0000256" key="1">
    <source>
        <dbReference type="SAM" id="Phobius"/>
    </source>
</evidence>
<evidence type="ECO:0000313" key="3">
    <source>
        <dbReference type="EnsemblPlants" id="Pp3c13_7130V3.1"/>
    </source>
</evidence>
<name>A0A2K1JL33_PHYPA</name>
<dbReference type="EnsemblPlants" id="Pp3c13_7130V3.2">
    <property type="protein sequence ID" value="Pp3c13_7130V3.2"/>
    <property type="gene ID" value="Pp3c13_7130"/>
</dbReference>
<keyword evidence="1" id="KW-1133">Transmembrane helix</keyword>
<evidence type="ECO:0000313" key="4">
    <source>
        <dbReference type="Proteomes" id="UP000006727"/>
    </source>
</evidence>
<organism evidence="2">
    <name type="scientific">Physcomitrium patens</name>
    <name type="common">Spreading-leaved earth moss</name>
    <name type="synonym">Physcomitrella patens</name>
    <dbReference type="NCBI Taxonomy" id="3218"/>
    <lineage>
        <taxon>Eukaryota</taxon>
        <taxon>Viridiplantae</taxon>
        <taxon>Streptophyta</taxon>
        <taxon>Embryophyta</taxon>
        <taxon>Bryophyta</taxon>
        <taxon>Bryophytina</taxon>
        <taxon>Bryopsida</taxon>
        <taxon>Funariidae</taxon>
        <taxon>Funariales</taxon>
        <taxon>Funariaceae</taxon>
        <taxon>Physcomitrium</taxon>
    </lineage>
</organism>
<evidence type="ECO:0000313" key="2">
    <source>
        <dbReference type="EMBL" id="PNR42245.1"/>
    </source>
</evidence>
<dbReference type="Proteomes" id="UP000006727">
    <property type="component" value="Chromosome 13"/>
</dbReference>
<accession>A0A2K1JL33</accession>
<feature type="transmembrane region" description="Helical" evidence="1">
    <location>
        <begin position="29"/>
        <end position="50"/>
    </location>
</feature>
<keyword evidence="1" id="KW-0812">Transmembrane</keyword>
<gene>
    <name evidence="2" type="ORF">PHYPA_017074</name>
</gene>
<dbReference type="InParanoid" id="A0A2K1JL33"/>
<proteinExistence type="predicted"/>
<dbReference type="EnsemblPlants" id="Pp3c13_7130V3.1">
    <property type="protein sequence ID" value="Pp3c13_7130V3.1"/>
    <property type="gene ID" value="Pp3c13_7130"/>
</dbReference>
<sequence>MQPKLLGVFPLNCALIARRFLGFSSSVSLSAVLLNLICFLKGFSLVGVGIRLRPGHRDESITLQCECLLPSNFAISENVT</sequence>
<dbReference type="Gramene" id="Pp3c13_7130V3.1">
    <property type="protein sequence ID" value="Pp3c13_7130V3.1"/>
    <property type="gene ID" value="Pp3c13_7130"/>
</dbReference>
<reference evidence="2 4" key="1">
    <citation type="journal article" date="2008" name="Science">
        <title>The Physcomitrella genome reveals evolutionary insights into the conquest of land by plants.</title>
        <authorList>
            <person name="Rensing S."/>
            <person name="Lang D."/>
            <person name="Zimmer A."/>
            <person name="Terry A."/>
            <person name="Salamov A."/>
            <person name="Shapiro H."/>
            <person name="Nishiyama T."/>
            <person name="Perroud P.-F."/>
            <person name="Lindquist E."/>
            <person name="Kamisugi Y."/>
            <person name="Tanahashi T."/>
            <person name="Sakakibara K."/>
            <person name="Fujita T."/>
            <person name="Oishi K."/>
            <person name="Shin-I T."/>
            <person name="Kuroki Y."/>
            <person name="Toyoda A."/>
            <person name="Suzuki Y."/>
            <person name="Hashimoto A."/>
            <person name="Yamaguchi K."/>
            <person name="Sugano A."/>
            <person name="Kohara Y."/>
            <person name="Fujiyama A."/>
            <person name="Anterola A."/>
            <person name="Aoki S."/>
            <person name="Ashton N."/>
            <person name="Barbazuk W.B."/>
            <person name="Barker E."/>
            <person name="Bennetzen J."/>
            <person name="Bezanilla M."/>
            <person name="Blankenship R."/>
            <person name="Cho S.H."/>
            <person name="Dutcher S."/>
            <person name="Estelle M."/>
            <person name="Fawcett J.A."/>
            <person name="Gundlach H."/>
            <person name="Hanada K."/>
            <person name="Heyl A."/>
            <person name="Hicks K.A."/>
            <person name="Hugh J."/>
            <person name="Lohr M."/>
            <person name="Mayer K."/>
            <person name="Melkozernov A."/>
            <person name="Murata T."/>
            <person name="Nelson D."/>
            <person name="Pils B."/>
            <person name="Prigge M."/>
            <person name="Reiss B."/>
            <person name="Renner T."/>
            <person name="Rombauts S."/>
            <person name="Rushton P."/>
            <person name="Sanderfoot A."/>
            <person name="Schween G."/>
            <person name="Shiu S.-H."/>
            <person name="Stueber K."/>
            <person name="Theodoulou F.L."/>
            <person name="Tu H."/>
            <person name="Van de Peer Y."/>
            <person name="Verrier P.J."/>
            <person name="Waters E."/>
            <person name="Wood A."/>
            <person name="Yang L."/>
            <person name="Cove D."/>
            <person name="Cuming A."/>
            <person name="Hasebe M."/>
            <person name="Lucas S."/>
            <person name="Mishler D.B."/>
            <person name="Reski R."/>
            <person name="Grigoriev I."/>
            <person name="Quatrano R.S."/>
            <person name="Boore J.L."/>
        </authorList>
    </citation>
    <scope>NUCLEOTIDE SEQUENCE [LARGE SCALE GENOMIC DNA]</scope>
    <source>
        <strain evidence="3 4">cv. Gransden 2004</strain>
    </source>
</reference>
<dbReference type="Gramene" id="Pp3c13_7130V3.2">
    <property type="protein sequence ID" value="Pp3c13_7130V3.2"/>
    <property type="gene ID" value="Pp3c13_7130"/>
</dbReference>
<reference evidence="2 4" key="2">
    <citation type="journal article" date="2018" name="Plant J.">
        <title>The Physcomitrella patens chromosome-scale assembly reveals moss genome structure and evolution.</title>
        <authorList>
            <person name="Lang D."/>
            <person name="Ullrich K.K."/>
            <person name="Murat F."/>
            <person name="Fuchs J."/>
            <person name="Jenkins J."/>
            <person name="Haas F.B."/>
            <person name="Piednoel M."/>
            <person name="Gundlach H."/>
            <person name="Van Bel M."/>
            <person name="Meyberg R."/>
            <person name="Vives C."/>
            <person name="Morata J."/>
            <person name="Symeonidi A."/>
            <person name="Hiss M."/>
            <person name="Muchero W."/>
            <person name="Kamisugi Y."/>
            <person name="Saleh O."/>
            <person name="Blanc G."/>
            <person name="Decker E.L."/>
            <person name="van Gessel N."/>
            <person name="Grimwood J."/>
            <person name="Hayes R.D."/>
            <person name="Graham S.W."/>
            <person name="Gunter L.E."/>
            <person name="McDaniel S.F."/>
            <person name="Hoernstein S.N.W."/>
            <person name="Larsson A."/>
            <person name="Li F.W."/>
            <person name="Perroud P.F."/>
            <person name="Phillips J."/>
            <person name="Ranjan P."/>
            <person name="Rokshar D.S."/>
            <person name="Rothfels C.J."/>
            <person name="Schneider L."/>
            <person name="Shu S."/>
            <person name="Stevenson D.W."/>
            <person name="Thummler F."/>
            <person name="Tillich M."/>
            <person name="Villarreal Aguilar J.C."/>
            <person name="Widiez T."/>
            <person name="Wong G.K."/>
            <person name="Wymore A."/>
            <person name="Zhang Y."/>
            <person name="Zimmer A.D."/>
            <person name="Quatrano R.S."/>
            <person name="Mayer K.F.X."/>
            <person name="Goodstein D."/>
            <person name="Casacuberta J.M."/>
            <person name="Vandepoele K."/>
            <person name="Reski R."/>
            <person name="Cuming A.C."/>
            <person name="Tuskan G.A."/>
            <person name="Maumus F."/>
            <person name="Salse J."/>
            <person name="Schmutz J."/>
            <person name="Rensing S.A."/>
        </authorList>
    </citation>
    <scope>NUCLEOTIDE SEQUENCE [LARGE SCALE GENOMIC DNA]</scope>
    <source>
        <strain evidence="3 4">cv. Gransden 2004</strain>
    </source>
</reference>